<dbReference type="EMBL" id="SMFX01000001">
    <property type="protein sequence ID" value="TCK19131.1"/>
    <property type="molecule type" value="Genomic_DNA"/>
</dbReference>
<evidence type="ECO:0000313" key="2">
    <source>
        <dbReference type="EMBL" id="TCK19131.1"/>
    </source>
</evidence>
<evidence type="ECO:0000256" key="1">
    <source>
        <dbReference type="SAM" id="Phobius"/>
    </source>
</evidence>
<comment type="caution">
    <text evidence="2">The sequence shown here is derived from an EMBL/GenBank/DDBJ whole genome shotgun (WGS) entry which is preliminary data.</text>
</comment>
<reference evidence="2 3" key="1">
    <citation type="submission" date="2019-03" db="EMBL/GenBank/DDBJ databases">
        <title>Genomic Encyclopedia of Type Strains, Phase IV (KMG-IV): sequencing the most valuable type-strain genomes for metagenomic binning, comparative biology and taxonomic classification.</title>
        <authorList>
            <person name="Goeker M."/>
        </authorList>
    </citation>
    <scope>NUCLEOTIDE SEQUENCE [LARGE SCALE GENOMIC DNA]</scope>
    <source>
        <strain evidence="2 3">DSM 19610</strain>
    </source>
</reference>
<feature type="transmembrane region" description="Helical" evidence="1">
    <location>
        <begin position="70"/>
        <end position="90"/>
    </location>
</feature>
<keyword evidence="1" id="KW-1133">Transmembrane helix</keyword>
<keyword evidence="3" id="KW-1185">Reference proteome</keyword>
<sequence>MAAKSFRFTDFLIRFLVALVLVFATYNPSRYSLYHWFIQTPDKLDPLLAFAAVVVLIGWVVYLRATVRSLGVIGTLLAFAFFATLTWLMIDYNILSVENIKVLTYVVLVMLAAIIATGMSWSHIRRRMSGQLDVDEVDGD</sequence>
<protein>
    <submittedName>
        <fullName evidence="2">Uncharacterized protein</fullName>
    </submittedName>
</protein>
<feature type="transmembrane region" description="Helical" evidence="1">
    <location>
        <begin position="46"/>
        <end position="63"/>
    </location>
</feature>
<dbReference type="Pfam" id="PF20134">
    <property type="entry name" value="DUF6524"/>
    <property type="match status" value="1"/>
</dbReference>
<feature type="transmembrane region" description="Helical" evidence="1">
    <location>
        <begin position="7"/>
        <end position="26"/>
    </location>
</feature>
<keyword evidence="1" id="KW-0812">Transmembrane</keyword>
<dbReference type="OrthoDB" id="7272344at2"/>
<gene>
    <name evidence="2" type="ORF">DFR30_2426</name>
</gene>
<dbReference type="RefSeq" id="WP_132973531.1">
    <property type="nucleotide sequence ID" value="NZ_SMFX01000001.1"/>
</dbReference>
<dbReference type="InterPro" id="IPR045387">
    <property type="entry name" value="DUF6524"/>
</dbReference>
<keyword evidence="1" id="KW-0472">Membrane</keyword>
<dbReference type="Proteomes" id="UP000295707">
    <property type="component" value="Unassembled WGS sequence"/>
</dbReference>
<feature type="transmembrane region" description="Helical" evidence="1">
    <location>
        <begin position="102"/>
        <end position="121"/>
    </location>
</feature>
<proteinExistence type="predicted"/>
<organism evidence="2 3">
    <name type="scientific">Thiogranum longum</name>
    <dbReference type="NCBI Taxonomy" id="1537524"/>
    <lineage>
        <taxon>Bacteria</taxon>
        <taxon>Pseudomonadati</taxon>
        <taxon>Pseudomonadota</taxon>
        <taxon>Gammaproteobacteria</taxon>
        <taxon>Chromatiales</taxon>
        <taxon>Ectothiorhodospiraceae</taxon>
        <taxon>Thiogranum</taxon>
    </lineage>
</organism>
<accession>A0A4R1HEH1</accession>
<evidence type="ECO:0000313" key="3">
    <source>
        <dbReference type="Proteomes" id="UP000295707"/>
    </source>
</evidence>
<name>A0A4R1HEH1_9GAMM</name>
<dbReference type="AlphaFoldDB" id="A0A4R1HEH1"/>